<dbReference type="AlphaFoldDB" id="A0A8X6JNW0"/>
<evidence type="ECO:0000313" key="2">
    <source>
        <dbReference type="Proteomes" id="UP000887013"/>
    </source>
</evidence>
<protein>
    <submittedName>
        <fullName evidence="1">Uncharacterized protein</fullName>
    </submittedName>
</protein>
<dbReference type="Pfam" id="PF05380">
    <property type="entry name" value="Peptidase_A17"/>
    <property type="match status" value="1"/>
</dbReference>
<dbReference type="Proteomes" id="UP000887013">
    <property type="component" value="Unassembled WGS sequence"/>
</dbReference>
<dbReference type="InterPro" id="IPR008042">
    <property type="entry name" value="Retrotrans_Pao"/>
</dbReference>
<dbReference type="OrthoDB" id="6435651at2759"/>
<dbReference type="PANTHER" id="PTHR47331">
    <property type="entry name" value="PHD-TYPE DOMAIN-CONTAINING PROTEIN"/>
    <property type="match status" value="1"/>
</dbReference>
<reference evidence="1" key="1">
    <citation type="submission" date="2020-08" db="EMBL/GenBank/DDBJ databases">
        <title>Multicomponent nature underlies the extraordinary mechanical properties of spider dragline silk.</title>
        <authorList>
            <person name="Kono N."/>
            <person name="Nakamura H."/>
            <person name="Mori M."/>
            <person name="Yoshida Y."/>
            <person name="Ohtoshi R."/>
            <person name="Malay A.D."/>
            <person name="Moran D.A.P."/>
            <person name="Tomita M."/>
            <person name="Numata K."/>
            <person name="Arakawa K."/>
        </authorList>
    </citation>
    <scope>NUCLEOTIDE SEQUENCE</scope>
</reference>
<name>A0A8X6JNW0_NEPPI</name>
<comment type="caution">
    <text evidence="1">The sequence shown here is derived from an EMBL/GenBank/DDBJ whole genome shotgun (WGS) entry which is preliminary data.</text>
</comment>
<organism evidence="1 2">
    <name type="scientific">Nephila pilipes</name>
    <name type="common">Giant wood spider</name>
    <name type="synonym">Nephila maculata</name>
    <dbReference type="NCBI Taxonomy" id="299642"/>
    <lineage>
        <taxon>Eukaryota</taxon>
        <taxon>Metazoa</taxon>
        <taxon>Ecdysozoa</taxon>
        <taxon>Arthropoda</taxon>
        <taxon>Chelicerata</taxon>
        <taxon>Arachnida</taxon>
        <taxon>Araneae</taxon>
        <taxon>Araneomorphae</taxon>
        <taxon>Entelegynae</taxon>
        <taxon>Araneoidea</taxon>
        <taxon>Nephilidae</taxon>
        <taxon>Nephila</taxon>
    </lineage>
</organism>
<proteinExistence type="predicted"/>
<keyword evidence="2" id="KW-1185">Reference proteome</keyword>
<evidence type="ECO:0000313" key="1">
    <source>
        <dbReference type="EMBL" id="GFS47721.1"/>
    </source>
</evidence>
<accession>A0A8X6JNW0</accession>
<dbReference type="PANTHER" id="PTHR47331:SF1">
    <property type="entry name" value="GAG-LIKE PROTEIN"/>
    <property type="match status" value="1"/>
</dbReference>
<dbReference type="EMBL" id="BMAW01045026">
    <property type="protein sequence ID" value="GFS47721.1"/>
    <property type="molecule type" value="Genomic_DNA"/>
</dbReference>
<gene>
    <name evidence="1" type="ORF">NPIL_646711</name>
</gene>
<sequence>MKSHYDTSATKHRFEKGGNLQLVYNITTTGLQIDQYTLTPEVNPIELYGFADTSESAYGAFVYCKCNYISGDISIKLVTSKSQVAPMQRVIIPRLELSAVLLTKPMS</sequence>